<protein>
    <submittedName>
        <fullName evidence="1">Uncharacterized protein</fullName>
    </submittedName>
</protein>
<name>A0A2P2Q679_RHIMU</name>
<dbReference type="AlphaFoldDB" id="A0A2P2Q679"/>
<sequence>MTRFFFSLIELCNFLISNVNVLICN</sequence>
<evidence type="ECO:0000313" key="1">
    <source>
        <dbReference type="EMBL" id="MBX62474.1"/>
    </source>
</evidence>
<dbReference type="EMBL" id="GGEC01081990">
    <property type="protein sequence ID" value="MBX62474.1"/>
    <property type="molecule type" value="Transcribed_RNA"/>
</dbReference>
<organism evidence="1">
    <name type="scientific">Rhizophora mucronata</name>
    <name type="common">Asiatic mangrove</name>
    <dbReference type="NCBI Taxonomy" id="61149"/>
    <lineage>
        <taxon>Eukaryota</taxon>
        <taxon>Viridiplantae</taxon>
        <taxon>Streptophyta</taxon>
        <taxon>Embryophyta</taxon>
        <taxon>Tracheophyta</taxon>
        <taxon>Spermatophyta</taxon>
        <taxon>Magnoliopsida</taxon>
        <taxon>eudicotyledons</taxon>
        <taxon>Gunneridae</taxon>
        <taxon>Pentapetalae</taxon>
        <taxon>rosids</taxon>
        <taxon>fabids</taxon>
        <taxon>Malpighiales</taxon>
        <taxon>Rhizophoraceae</taxon>
        <taxon>Rhizophora</taxon>
    </lineage>
</organism>
<accession>A0A2P2Q679</accession>
<reference evidence="1" key="1">
    <citation type="submission" date="2018-02" db="EMBL/GenBank/DDBJ databases">
        <title>Rhizophora mucronata_Transcriptome.</title>
        <authorList>
            <person name="Meera S.P."/>
            <person name="Sreeshan A."/>
            <person name="Augustine A."/>
        </authorList>
    </citation>
    <scope>NUCLEOTIDE SEQUENCE</scope>
    <source>
        <tissue evidence="1">Leaf</tissue>
    </source>
</reference>
<proteinExistence type="predicted"/>